<proteinExistence type="predicted"/>
<keyword evidence="2" id="KW-1185">Reference proteome</keyword>
<organism evidence="1 2">
    <name type="scientific">Symbiodinium microadriaticum</name>
    <name type="common">Dinoflagellate</name>
    <name type="synonym">Zooxanthella microadriatica</name>
    <dbReference type="NCBI Taxonomy" id="2951"/>
    <lineage>
        <taxon>Eukaryota</taxon>
        <taxon>Sar</taxon>
        <taxon>Alveolata</taxon>
        <taxon>Dinophyceae</taxon>
        <taxon>Suessiales</taxon>
        <taxon>Symbiodiniaceae</taxon>
        <taxon>Symbiodinium</taxon>
    </lineage>
</organism>
<dbReference type="EMBL" id="LSRX01000754">
    <property type="protein sequence ID" value="OLP89541.1"/>
    <property type="molecule type" value="Genomic_DNA"/>
</dbReference>
<gene>
    <name evidence="1" type="ORF">AK812_SmicGene28990</name>
</gene>
<comment type="caution">
    <text evidence="1">The sequence shown here is derived from an EMBL/GenBank/DDBJ whole genome shotgun (WGS) entry which is preliminary data.</text>
</comment>
<dbReference type="Proteomes" id="UP000186817">
    <property type="component" value="Unassembled WGS sequence"/>
</dbReference>
<accession>A0A1Q9D2Y8</accession>
<dbReference type="AlphaFoldDB" id="A0A1Q9D2Y8"/>
<protein>
    <submittedName>
        <fullName evidence="1">Uncharacterized protein</fullName>
    </submittedName>
</protein>
<evidence type="ECO:0000313" key="2">
    <source>
        <dbReference type="Proteomes" id="UP000186817"/>
    </source>
</evidence>
<name>A0A1Q9D2Y8_SYMMI</name>
<dbReference type="OrthoDB" id="406025at2759"/>
<sequence length="296" mass="33558">MAAPIFEYVNVEIGEHTFHTGDPWPQEQKKDIVFYAFQQQVPGTEPVFDYWNPKENEHTFHMGDPWPCEEKGKHPVFYAYPLGDDKKGLLQPVHSFWNSGEKKHTFHLGDARAHEDKHEPHFLAFREPLTWKSGVICDGAPAVNRAKWLMENKGMSEAEAQAFVIGEFPNLFDKSAPPSGHFVDGKFPHTLELVKDDKGKSRLKFAVTPSNHESITMIAVHYSVNGEPGKEDMNFDINKPEEGSHTYVHVTPAFGPVCEPGCKVTYWLAAMDKGLITEMPEKACPVKENRLTWIAQ</sequence>
<evidence type="ECO:0000313" key="1">
    <source>
        <dbReference type="EMBL" id="OLP89541.1"/>
    </source>
</evidence>
<reference evidence="1 2" key="1">
    <citation type="submission" date="2016-02" db="EMBL/GenBank/DDBJ databases">
        <title>Genome analysis of coral dinoflagellate symbionts highlights evolutionary adaptations to a symbiotic lifestyle.</title>
        <authorList>
            <person name="Aranda M."/>
            <person name="Li Y."/>
            <person name="Liew Y.J."/>
            <person name="Baumgarten S."/>
            <person name="Simakov O."/>
            <person name="Wilson M."/>
            <person name="Piel J."/>
            <person name="Ashoor H."/>
            <person name="Bougouffa S."/>
            <person name="Bajic V.B."/>
            <person name="Ryu T."/>
            <person name="Ravasi T."/>
            <person name="Bayer T."/>
            <person name="Micklem G."/>
            <person name="Kim H."/>
            <person name="Bhak J."/>
            <person name="Lajeunesse T.C."/>
            <person name="Voolstra C.R."/>
        </authorList>
    </citation>
    <scope>NUCLEOTIDE SEQUENCE [LARGE SCALE GENOMIC DNA]</scope>
    <source>
        <strain evidence="1 2">CCMP2467</strain>
    </source>
</reference>